<reference evidence="2 3" key="1">
    <citation type="submission" date="2019-05" db="EMBL/GenBank/DDBJ databases">
        <title>Emergence of the Ug99 lineage of the wheat stem rust pathogen through somatic hybridization.</title>
        <authorList>
            <person name="Li F."/>
            <person name="Upadhyaya N.M."/>
            <person name="Sperschneider J."/>
            <person name="Matny O."/>
            <person name="Nguyen-Phuc H."/>
            <person name="Mago R."/>
            <person name="Raley C."/>
            <person name="Miller M.E."/>
            <person name="Silverstein K.A.T."/>
            <person name="Henningsen E."/>
            <person name="Hirsch C.D."/>
            <person name="Visser B."/>
            <person name="Pretorius Z.A."/>
            <person name="Steffenson B.J."/>
            <person name="Schwessinger B."/>
            <person name="Dodds P.N."/>
            <person name="Figueroa M."/>
        </authorList>
    </citation>
    <scope>NUCLEOTIDE SEQUENCE [LARGE SCALE GENOMIC DNA]</scope>
    <source>
        <strain evidence="2">21-0</strain>
    </source>
</reference>
<proteinExistence type="predicted"/>
<evidence type="ECO:0000313" key="2">
    <source>
        <dbReference type="EMBL" id="KAA1110606.1"/>
    </source>
</evidence>
<organism evidence="2 3">
    <name type="scientific">Puccinia graminis f. sp. tritici</name>
    <dbReference type="NCBI Taxonomy" id="56615"/>
    <lineage>
        <taxon>Eukaryota</taxon>
        <taxon>Fungi</taxon>
        <taxon>Dikarya</taxon>
        <taxon>Basidiomycota</taxon>
        <taxon>Pucciniomycotina</taxon>
        <taxon>Pucciniomycetes</taxon>
        <taxon>Pucciniales</taxon>
        <taxon>Pucciniaceae</taxon>
        <taxon>Puccinia</taxon>
    </lineage>
</organism>
<comment type="caution">
    <text evidence="2">The sequence shown here is derived from an EMBL/GenBank/DDBJ whole genome shotgun (WGS) entry which is preliminary data.</text>
</comment>
<evidence type="ECO:0000313" key="3">
    <source>
        <dbReference type="Proteomes" id="UP000324748"/>
    </source>
</evidence>
<dbReference type="AlphaFoldDB" id="A0A5B0QBD3"/>
<evidence type="ECO:0000256" key="1">
    <source>
        <dbReference type="SAM" id="MobiDB-lite"/>
    </source>
</evidence>
<sequence length="229" mass="26136">MGSHAKHSNKTSFSLSVKHLVNNRKLLRPNLAKRSANPAPVIPSSSSNDVEAWPSGSDDDEPHHPSCYNMHRRTAAEIEVMRKTQVNQISQIDKILRVINEMNDRMTPDEDIPVGKSQRTPVQRSDLRKLVPATLCDTLRVVHPIQDFPRPATEGERREWGHLIRPSSTQETNRYVHEVATPQQFLWDLALDIFVELMKCGEYAGVDMDHQDPQIIASEMRKYVRETLA</sequence>
<gene>
    <name evidence="2" type="ORF">PGT21_027237</name>
</gene>
<protein>
    <submittedName>
        <fullName evidence="2">Uncharacterized protein</fullName>
    </submittedName>
</protein>
<dbReference type="Proteomes" id="UP000324748">
    <property type="component" value="Unassembled WGS sequence"/>
</dbReference>
<dbReference type="EMBL" id="VSWC01000027">
    <property type="protein sequence ID" value="KAA1110606.1"/>
    <property type="molecule type" value="Genomic_DNA"/>
</dbReference>
<keyword evidence="3" id="KW-1185">Reference proteome</keyword>
<accession>A0A5B0QBD3</accession>
<name>A0A5B0QBD3_PUCGR</name>
<dbReference type="OrthoDB" id="2506573at2759"/>
<feature type="region of interest" description="Disordered" evidence="1">
    <location>
        <begin position="28"/>
        <end position="68"/>
    </location>
</feature>